<evidence type="ECO:0000256" key="4">
    <source>
        <dbReference type="ARBA" id="ARBA00023186"/>
    </source>
</evidence>
<accession>A0A9E8HFZ7</accession>
<dbReference type="InterPro" id="IPR011961">
    <property type="entry name" value="RimM"/>
</dbReference>
<comment type="subunit">
    <text evidence="5">Binds ribosomal protein uS19.</text>
</comment>
<dbReference type="SUPFAM" id="SSF50346">
    <property type="entry name" value="PRC-barrel domain"/>
    <property type="match status" value="1"/>
</dbReference>
<keyword evidence="3 5" id="KW-0698">rRNA processing</keyword>
<comment type="similarity">
    <text evidence="5">Belongs to the RimM family.</text>
</comment>
<protein>
    <recommendedName>
        <fullName evidence="5">Ribosome maturation factor RimM</fullName>
    </recommendedName>
</protein>
<dbReference type="Gene3D" id="2.40.30.60">
    <property type="entry name" value="RimM"/>
    <property type="match status" value="1"/>
</dbReference>
<dbReference type="GO" id="GO:0043022">
    <property type="term" value="F:ribosome binding"/>
    <property type="evidence" value="ECO:0007669"/>
    <property type="project" value="InterPro"/>
</dbReference>
<evidence type="ECO:0000256" key="3">
    <source>
        <dbReference type="ARBA" id="ARBA00022552"/>
    </source>
</evidence>
<dbReference type="AlphaFoldDB" id="A0A9E8HFZ7"/>
<dbReference type="KEGG" id="asem:NNL22_10785"/>
<proteinExistence type="inferred from homology"/>
<dbReference type="Pfam" id="PF01782">
    <property type="entry name" value="RimM"/>
    <property type="match status" value="1"/>
</dbReference>
<keyword evidence="9" id="KW-1185">Reference proteome</keyword>
<sequence length="175" mass="19558">MSRSKSSETVLGKVTSVYGVKGWVKIYSFTDPIENILQYRRWTLKKDGVEKVVELTAGKKHGKGLIACINDCNDRELAQQFCGSLIVISTDELPELEDGEFYWHQLEKLSVKTVEGVDLGTVSHLIETGSNDVMVVKGPRGDAKKERLIPYLPGQVVTDIDLEGKTITVDWDPEF</sequence>
<dbReference type="InterPro" id="IPR027275">
    <property type="entry name" value="PRC-brl_dom"/>
</dbReference>
<comment type="function">
    <text evidence="5">An accessory protein needed during the final step in the assembly of 30S ribosomal subunit, possibly for assembly of the head region. Essential for efficient processing of 16S rRNA. May be needed both before and after RbfA during the maturation of 16S rRNA. It has affinity for free ribosomal 30S subunits but not for 70S ribosomes.</text>
</comment>
<evidence type="ECO:0000259" key="7">
    <source>
        <dbReference type="Pfam" id="PF05239"/>
    </source>
</evidence>
<comment type="subcellular location">
    <subcellularLocation>
        <location evidence="5">Cytoplasm</location>
    </subcellularLocation>
</comment>
<dbReference type="Gene3D" id="2.30.30.240">
    <property type="entry name" value="PRC-barrel domain"/>
    <property type="match status" value="1"/>
</dbReference>
<dbReference type="SUPFAM" id="SSF50447">
    <property type="entry name" value="Translation proteins"/>
    <property type="match status" value="1"/>
</dbReference>
<dbReference type="InterPro" id="IPR036976">
    <property type="entry name" value="RimM_N_sf"/>
</dbReference>
<dbReference type="PANTHER" id="PTHR33692:SF1">
    <property type="entry name" value="RIBOSOME MATURATION FACTOR RIMM"/>
    <property type="match status" value="1"/>
</dbReference>
<evidence type="ECO:0000313" key="9">
    <source>
        <dbReference type="Proteomes" id="UP001164472"/>
    </source>
</evidence>
<dbReference type="InterPro" id="IPR009000">
    <property type="entry name" value="Transl_B-barrel_sf"/>
</dbReference>
<feature type="domain" description="RimM N-terminal" evidence="6">
    <location>
        <begin position="11"/>
        <end position="91"/>
    </location>
</feature>
<keyword evidence="1 5" id="KW-0963">Cytoplasm</keyword>
<dbReference type="NCBIfam" id="TIGR02273">
    <property type="entry name" value="16S_RimM"/>
    <property type="match status" value="1"/>
</dbReference>
<dbReference type="PANTHER" id="PTHR33692">
    <property type="entry name" value="RIBOSOME MATURATION FACTOR RIMM"/>
    <property type="match status" value="1"/>
</dbReference>
<reference evidence="8" key="1">
    <citation type="submission" date="2022-07" db="EMBL/GenBank/DDBJ databases">
        <title>Alkalimarinus sp. nov., isolated from gut of a Alitta virens.</title>
        <authorList>
            <person name="Yang A.I."/>
            <person name="Shin N.-R."/>
        </authorList>
    </citation>
    <scope>NUCLEOTIDE SEQUENCE</scope>
    <source>
        <strain evidence="8">FA028</strain>
    </source>
</reference>
<dbReference type="GO" id="GO:0042274">
    <property type="term" value="P:ribosomal small subunit biogenesis"/>
    <property type="evidence" value="ECO:0007669"/>
    <property type="project" value="UniProtKB-UniRule"/>
</dbReference>
<dbReference type="GO" id="GO:0005840">
    <property type="term" value="C:ribosome"/>
    <property type="evidence" value="ECO:0007669"/>
    <property type="project" value="InterPro"/>
</dbReference>
<dbReference type="InterPro" id="IPR002676">
    <property type="entry name" value="RimM_N"/>
</dbReference>
<dbReference type="GO" id="GO:0005737">
    <property type="term" value="C:cytoplasm"/>
    <property type="evidence" value="ECO:0007669"/>
    <property type="project" value="UniProtKB-SubCell"/>
</dbReference>
<dbReference type="RefSeq" id="WP_251809666.1">
    <property type="nucleotide sequence ID" value="NZ_CP101527.1"/>
</dbReference>
<keyword evidence="2 5" id="KW-0690">Ribosome biogenesis</keyword>
<feature type="domain" description="PRC-barrel" evidence="7">
    <location>
        <begin position="99"/>
        <end position="170"/>
    </location>
</feature>
<dbReference type="Pfam" id="PF05239">
    <property type="entry name" value="PRC"/>
    <property type="match status" value="1"/>
</dbReference>
<comment type="domain">
    <text evidence="5">The PRC barrel domain binds ribosomal protein uS19.</text>
</comment>
<name>A0A9E8HFZ7_9ALTE</name>
<dbReference type="GO" id="GO:0006364">
    <property type="term" value="P:rRNA processing"/>
    <property type="evidence" value="ECO:0007669"/>
    <property type="project" value="UniProtKB-UniRule"/>
</dbReference>
<dbReference type="EMBL" id="CP101527">
    <property type="protein sequence ID" value="UZW73525.1"/>
    <property type="molecule type" value="Genomic_DNA"/>
</dbReference>
<evidence type="ECO:0000256" key="1">
    <source>
        <dbReference type="ARBA" id="ARBA00022490"/>
    </source>
</evidence>
<evidence type="ECO:0000256" key="2">
    <source>
        <dbReference type="ARBA" id="ARBA00022517"/>
    </source>
</evidence>
<organism evidence="8 9">
    <name type="scientific">Alkalimarinus sediminis</name>
    <dbReference type="NCBI Taxonomy" id="1632866"/>
    <lineage>
        <taxon>Bacteria</taxon>
        <taxon>Pseudomonadati</taxon>
        <taxon>Pseudomonadota</taxon>
        <taxon>Gammaproteobacteria</taxon>
        <taxon>Alteromonadales</taxon>
        <taxon>Alteromonadaceae</taxon>
        <taxon>Alkalimarinus</taxon>
    </lineage>
</organism>
<evidence type="ECO:0000256" key="5">
    <source>
        <dbReference type="HAMAP-Rule" id="MF_00014"/>
    </source>
</evidence>
<gene>
    <name evidence="5 8" type="primary">rimM</name>
    <name evidence="8" type="ORF">NNL22_10785</name>
</gene>
<dbReference type="HAMAP" id="MF_00014">
    <property type="entry name" value="Ribosome_mat_RimM"/>
    <property type="match status" value="1"/>
</dbReference>
<evidence type="ECO:0000259" key="6">
    <source>
        <dbReference type="Pfam" id="PF01782"/>
    </source>
</evidence>
<dbReference type="InterPro" id="IPR011033">
    <property type="entry name" value="PRC_barrel-like_sf"/>
</dbReference>
<keyword evidence="4 5" id="KW-0143">Chaperone</keyword>
<evidence type="ECO:0000313" key="8">
    <source>
        <dbReference type="EMBL" id="UZW73525.1"/>
    </source>
</evidence>
<dbReference type="Proteomes" id="UP001164472">
    <property type="component" value="Chromosome"/>
</dbReference>